<evidence type="ECO:0000256" key="1">
    <source>
        <dbReference type="SAM" id="MobiDB-lite"/>
    </source>
</evidence>
<organism evidence="2">
    <name type="scientific">Cucumis melo</name>
    <name type="common">Muskmelon</name>
    <dbReference type="NCBI Taxonomy" id="3656"/>
    <lineage>
        <taxon>Eukaryota</taxon>
        <taxon>Viridiplantae</taxon>
        <taxon>Streptophyta</taxon>
        <taxon>Embryophyta</taxon>
        <taxon>Tracheophyta</taxon>
        <taxon>Spermatophyta</taxon>
        <taxon>Magnoliopsida</taxon>
        <taxon>eudicotyledons</taxon>
        <taxon>Gunneridae</taxon>
        <taxon>Pentapetalae</taxon>
        <taxon>rosids</taxon>
        <taxon>fabids</taxon>
        <taxon>Cucurbitales</taxon>
        <taxon>Cucurbitaceae</taxon>
        <taxon>Benincaseae</taxon>
        <taxon>Cucumis</taxon>
    </lineage>
</organism>
<feature type="compositionally biased region" description="Basic and acidic residues" evidence="1">
    <location>
        <begin position="26"/>
        <end position="39"/>
    </location>
</feature>
<protein>
    <submittedName>
        <fullName evidence="2">Uncharacterized protein</fullName>
    </submittedName>
</protein>
<evidence type="ECO:0000313" key="2">
    <source>
        <dbReference type="EnsemblPlants" id="MELO3C023963.2.1"/>
    </source>
</evidence>
<proteinExistence type="predicted"/>
<feature type="compositionally biased region" description="Basic residues" evidence="1">
    <location>
        <begin position="1"/>
        <end position="20"/>
    </location>
</feature>
<accession>A0A9I9DUX2</accession>
<sequence length="119" mass="13405">MGRGSRLKQKGRSSRLKRKGAAYGLAERRLGRRGHDSRPKRERKRLKLWRGSRLGGMAIGSQLGMKDAARRWKEIGSRLADAMALTESAACERRRLLAQTRRKSFAQRLGFLGRSAGRG</sequence>
<feature type="region of interest" description="Disordered" evidence="1">
    <location>
        <begin position="1"/>
        <end position="45"/>
    </location>
</feature>
<name>A0A9I9DUX2_CUCME</name>
<dbReference type="Gramene" id="MELO3C023963.2.1">
    <property type="protein sequence ID" value="MELO3C023963.2.1"/>
    <property type="gene ID" value="MELO3C023963.2"/>
</dbReference>
<reference evidence="2" key="1">
    <citation type="submission" date="2023-03" db="UniProtKB">
        <authorList>
            <consortium name="EnsemblPlants"/>
        </authorList>
    </citation>
    <scope>IDENTIFICATION</scope>
</reference>
<dbReference type="AlphaFoldDB" id="A0A9I9DUX2"/>
<dbReference type="EnsemblPlants" id="MELO3C023963.2.1">
    <property type="protein sequence ID" value="MELO3C023963.2.1"/>
    <property type="gene ID" value="MELO3C023963.2"/>
</dbReference>